<keyword evidence="2" id="KW-1185">Reference proteome</keyword>
<dbReference type="InterPro" id="IPR005175">
    <property type="entry name" value="PPC_dom"/>
</dbReference>
<dbReference type="Proteomes" id="UP000199494">
    <property type="component" value="Unassembled WGS sequence"/>
</dbReference>
<accession>A0A222VZQ3</accession>
<dbReference type="Pfam" id="PF03479">
    <property type="entry name" value="PCC"/>
    <property type="match status" value="1"/>
</dbReference>
<dbReference type="Gene3D" id="3.30.1330.80">
    <property type="entry name" value="Hypothetical protein, similar to alpha- acetolactate decarboxylase, domain 2"/>
    <property type="match status" value="2"/>
</dbReference>
<sequence>MLIPAPVRPLRHPGPMADRRRESVAARSRTVHATLPPHTRLLDAVISVVGRTGCASAQIELMGGTLSRVSYCVPEAGTDGSAAVAYSPTRHARTPAQLLAASATFGRREGKPFLHCHASWLDADGTLGGGHLWQDTTTGDVPVYVVVHTLPGVELTSATDSETRMPAFTPAPAAVRHPTGNVVISRVRPGEDLSVAAEEISAEHGFPGATVRAGLGSLVGARLCRAATVWHVDGPGTEVVAVAGKVRPGHAAGEAALSAILVDRHGVVHAGRLLRGHNLVAVTFELLLIRDDGGAGDG</sequence>
<name>A0A222VZQ3_9PSEU</name>
<dbReference type="STRING" id="530584.SAMN05421630_110115"/>
<dbReference type="OrthoDB" id="8720942at2"/>
<organism evidence="1 2">
    <name type="scientific">Prauserella marina</name>
    <dbReference type="NCBI Taxonomy" id="530584"/>
    <lineage>
        <taxon>Bacteria</taxon>
        <taxon>Bacillati</taxon>
        <taxon>Actinomycetota</taxon>
        <taxon>Actinomycetes</taxon>
        <taxon>Pseudonocardiales</taxon>
        <taxon>Pseudonocardiaceae</taxon>
        <taxon>Prauserella</taxon>
    </lineage>
</organism>
<evidence type="ECO:0000313" key="2">
    <source>
        <dbReference type="Proteomes" id="UP000199494"/>
    </source>
</evidence>
<gene>
    <name evidence="1" type="ORF">SAMN05421630_110115</name>
</gene>
<dbReference type="KEGG" id="pmad:BAY61_17785"/>
<dbReference type="AlphaFoldDB" id="A0A222VZQ3"/>
<dbReference type="RefSeq" id="WP_091809006.1">
    <property type="nucleotide sequence ID" value="NZ_CP016353.1"/>
</dbReference>
<protein>
    <submittedName>
        <fullName evidence="1">Uncharacterized protein</fullName>
    </submittedName>
</protein>
<dbReference type="EMBL" id="FMZE01000010">
    <property type="protein sequence ID" value="SDD59450.1"/>
    <property type="molecule type" value="Genomic_DNA"/>
</dbReference>
<evidence type="ECO:0000313" key="1">
    <source>
        <dbReference type="EMBL" id="SDD59450.1"/>
    </source>
</evidence>
<dbReference type="PROSITE" id="PS51742">
    <property type="entry name" value="PPC"/>
    <property type="match status" value="1"/>
</dbReference>
<reference evidence="1 2" key="1">
    <citation type="submission" date="2016-10" db="EMBL/GenBank/DDBJ databases">
        <authorList>
            <person name="de Groot N.N."/>
        </authorList>
    </citation>
    <scope>NUCLEOTIDE SEQUENCE [LARGE SCALE GENOMIC DNA]</scope>
    <source>
        <strain evidence="1 2">CGMCC 4.5506</strain>
    </source>
</reference>
<dbReference type="SUPFAM" id="SSF117856">
    <property type="entry name" value="AF0104/ALDC/Ptd012-like"/>
    <property type="match status" value="2"/>
</dbReference>
<proteinExistence type="predicted"/>